<dbReference type="AlphaFoldDB" id="A0A2Z4LRT4"/>
<dbReference type="RefSeq" id="WP_112377771.1">
    <property type="nucleotide sequence ID" value="NZ_CP030104.1"/>
</dbReference>
<evidence type="ECO:0000313" key="1">
    <source>
        <dbReference type="EMBL" id="AWX44284.1"/>
    </source>
</evidence>
<organism evidence="1 2">
    <name type="scientific">Flagellimonas maritima</name>
    <dbReference type="NCBI Taxonomy" id="1383885"/>
    <lineage>
        <taxon>Bacteria</taxon>
        <taxon>Pseudomonadati</taxon>
        <taxon>Bacteroidota</taxon>
        <taxon>Flavobacteriia</taxon>
        <taxon>Flavobacteriales</taxon>
        <taxon>Flavobacteriaceae</taxon>
        <taxon>Flagellimonas</taxon>
    </lineage>
</organism>
<reference evidence="1 2" key="1">
    <citation type="submission" date="2018-06" db="EMBL/GenBank/DDBJ databases">
        <title>Spongiibacterium sp. HME9304 Genome sequencing and assembly.</title>
        <authorList>
            <person name="Kang H."/>
            <person name="Kim H."/>
            <person name="Joh K."/>
        </authorList>
    </citation>
    <scope>NUCLEOTIDE SEQUENCE [LARGE SCALE GENOMIC DNA]</scope>
    <source>
        <strain evidence="1 2">HME9304</strain>
    </source>
</reference>
<proteinExistence type="predicted"/>
<dbReference type="EMBL" id="CP030104">
    <property type="protein sequence ID" value="AWX44284.1"/>
    <property type="molecule type" value="Genomic_DNA"/>
</dbReference>
<name>A0A2Z4LRT4_9FLAO</name>
<keyword evidence="2" id="KW-1185">Reference proteome</keyword>
<evidence type="ECO:0000313" key="2">
    <source>
        <dbReference type="Proteomes" id="UP000248536"/>
    </source>
</evidence>
<gene>
    <name evidence="1" type="ORF">HME9304_01284</name>
</gene>
<protein>
    <submittedName>
        <fullName evidence="1">Uncharacterized protein</fullName>
    </submittedName>
</protein>
<dbReference type="KEGG" id="spon:HME9304_01284"/>
<sequence>MLDVQLLSVATGIGVVTKIKKIKDILKGLRNFTKVQWDEFFEQANARLGRNVADAVDDIPSLIAKWDNLTVTEAKSLYSKLSKTDLLGSKTVVSQSEILAEINASSSLVNPYNFAHSIDDIVLSQEALFVRVHNSWNPNRPW</sequence>
<accession>A0A2Z4LRT4</accession>
<dbReference type="Proteomes" id="UP000248536">
    <property type="component" value="Chromosome"/>
</dbReference>